<evidence type="ECO:0000313" key="2">
    <source>
        <dbReference type="Proteomes" id="UP000597617"/>
    </source>
</evidence>
<accession>A0ABS0IKV5</accession>
<evidence type="ECO:0008006" key="3">
    <source>
        <dbReference type="Google" id="ProtNLM"/>
    </source>
</evidence>
<comment type="caution">
    <text evidence="1">The sequence shown here is derived from an EMBL/GenBank/DDBJ whole genome shotgun (WGS) entry which is preliminary data.</text>
</comment>
<evidence type="ECO:0000313" key="1">
    <source>
        <dbReference type="EMBL" id="MBF9238797.1"/>
    </source>
</evidence>
<gene>
    <name evidence="1" type="ORF">I2I05_15450</name>
</gene>
<protein>
    <recommendedName>
        <fullName evidence="3">STAS/SEC14 domain-containing protein</fullName>
    </recommendedName>
</protein>
<dbReference type="Proteomes" id="UP000597617">
    <property type="component" value="Unassembled WGS sequence"/>
</dbReference>
<keyword evidence="2" id="KW-1185">Reference proteome</keyword>
<sequence length="138" mass="15938">MQLEVIVDSPELFIGYDTEMDWLYVDWKGVHNQESSQVACEQMLTSLRAWPCHKILNDNSGITHTTMKLTAWSAWWLEEMRLTGLQYLAWVLPPSLLARQSVETIVHAIDAPRVGTFDDVASAYVWLQQQQPLVRSYQ</sequence>
<organism evidence="1 2">
    <name type="scientific">Hymenobacter jeongseonensis</name>
    <dbReference type="NCBI Taxonomy" id="2791027"/>
    <lineage>
        <taxon>Bacteria</taxon>
        <taxon>Pseudomonadati</taxon>
        <taxon>Bacteroidota</taxon>
        <taxon>Cytophagia</taxon>
        <taxon>Cytophagales</taxon>
        <taxon>Hymenobacteraceae</taxon>
        <taxon>Hymenobacter</taxon>
    </lineage>
</organism>
<dbReference type="EMBL" id="JADQDQ010000007">
    <property type="protein sequence ID" value="MBF9238797.1"/>
    <property type="molecule type" value="Genomic_DNA"/>
</dbReference>
<reference evidence="1 2" key="1">
    <citation type="submission" date="2020-11" db="EMBL/GenBank/DDBJ databases">
        <authorList>
            <person name="Kim M.K."/>
        </authorList>
    </citation>
    <scope>NUCLEOTIDE SEQUENCE [LARGE SCALE GENOMIC DNA]</scope>
    <source>
        <strain evidence="1 2">BT683</strain>
    </source>
</reference>
<name>A0ABS0IKV5_9BACT</name>
<proteinExistence type="predicted"/>